<gene>
    <name evidence="2" type="ORF">S12H4_35694</name>
</gene>
<reference evidence="2" key="1">
    <citation type="journal article" date="2014" name="Front. Microbiol.">
        <title>High frequency of phylogenetically diverse reductive dehalogenase-homologous genes in deep subseafloor sedimentary metagenomes.</title>
        <authorList>
            <person name="Kawai M."/>
            <person name="Futagami T."/>
            <person name="Toyoda A."/>
            <person name="Takaki Y."/>
            <person name="Nishi S."/>
            <person name="Hori S."/>
            <person name="Arai W."/>
            <person name="Tsubouchi T."/>
            <person name="Morono Y."/>
            <person name="Uchiyama I."/>
            <person name="Ito T."/>
            <person name="Fujiyama A."/>
            <person name="Inagaki F."/>
            <person name="Takami H."/>
        </authorList>
    </citation>
    <scope>NUCLEOTIDE SEQUENCE</scope>
    <source>
        <strain evidence="2">Expedition CK06-06</strain>
    </source>
</reference>
<organism evidence="2">
    <name type="scientific">marine sediment metagenome</name>
    <dbReference type="NCBI Taxonomy" id="412755"/>
    <lineage>
        <taxon>unclassified sequences</taxon>
        <taxon>metagenomes</taxon>
        <taxon>ecological metagenomes</taxon>
    </lineage>
</organism>
<protein>
    <submittedName>
        <fullName evidence="2">Uncharacterized protein</fullName>
    </submittedName>
</protein>
<evidence type="ECO:0000256" key="1">
    <source>
        <dbReference type="SAM" id="MobiDB-lite"/>
    </source>
</evidence>
<feature type="compositionally biased region" description="Basic and acidic residues" evidence="1">
    <location>
        <begin position="77"/>
        <end position="100"/>
    </location>
</feature>
<dbReference type="EMBL" id="BARW01021219">
    <property type="protein sequence ID" value="GAJ00607.1"/>
    <property type="molecule type" value="Genomic_DNA"/>
</dbReference>
<evidence type="ECO:0000313" key="2">
    <source>
        <dbReference type="EMBL" id="GAJ00607.1"/>
    </source>
</evidence>
<accession>X1UAI5</accession>
<name>X1UAI5_9ZZZZ</name>
<dbReference type="AlphaFoldDB" id="X1UAI5"/>
<feature type="region of interest" description="Disordered" evidence="1">
    <location>
        <begin position="58"/>
        <end position="100"/>
    </location>
</feature>
<sequence length="100" mass="11518">MPDYVVYAHYTVLCDWTYHDIPYEKARQKALDRLDTIRKDGNMMNAVIDEIKIIEKEGMESKDANNDESAYTNPAGGDHRKRDVDHDSTDIGGRGKDERK</sequence>
<proteinExistence type="predicted"/>
<comment type="caution">
    <text evidence="2">The sequence shown here is derived from an EMBL/GenBank/DDBJ whole genome shotgun (WGS) entry which is preliminary data.</text>
</comment>